<proteinExistence type="predicted"/>
<dbReference type="VEuPathDB" id="FungiDB:PC110_g19552"/>
<evidence type="ECO:0000313" key="3">
    <source>
        <dbReference type="EMBL" id="KAG2905951.1"/>
    </source>
</evidence>
<dbReference type="Proteomes" id="UP000735874">
    <property type="component" value="Unassembled WGS sequence"/>
</dbReference>
<dbReference type="EMBL" id="RCMK01000976">
    <property type="protein sequence ID" value="KAG2905951.1"/>
    <property type="molecule type" value="Genomic_DNA"/>
</dbReference>
<evidence type="ECO:0000313" key="5">
    <source>
        <dbReference type="EMBL" id="KAG3210687.1"/>
    </source>
</evidence>
<accession>A0A329RLI3</accession>
<evidence type="ECO:0000313" key="1">
    <source>
        <dbReference type="EMBL" id="KAG2840017.1"/>
    </source>
</evidence>
<dbReference type="EMBL" id="RCMI01000962">
    <property type="protein sequence ID" value="KAG2893335.1"/>
    <property type="molecule type" value="Genomic_DNA"/>
</dbReference>
<organism evidence="6 7">
    <name type="scientific">Phytophthora cactorum</name>
    <dbReference type="NCBI Taxonomy" id="29920"/>
    <lineage>
        <taxon>Eukaryota</taxon>
        <taxon>Sar</taxon>
        <taxon>Stramenopiles</taxon>
        <taxon>Oomycota</taxon>
        <taxon>Peronosporomycetes</taxon>
        <taxon>Peronosporales</taxon>
        <taxon>Peronosporaceae</taxon>
        <taxon>Phytophthora</taxon>
    </lineage>
</organism>
<dbReference type="EMBL" id="RCMG01000983">
    <property type="protein sequence ID" value="KAG2840017.1"/>
    <property type="molecule type" value="Genomic_DNA"/>
</dbReference>
<reference evidence="1" key="2">
    <citation type="submission" date="2018-10" db="EMBL/GenBank/DDBJ databases">
        <title>Effector identification in a new, highly contiguous assembly of the strawberry crown rot pathogen Phytophthora cactorum.</title>
        <authorList>
            <person name="Armitage A.D."/>
            <person name="Nellist C.F."/>
            <person name="Bates H."/>
            <person name="Vickerstaff R.J."/>
            <person name="Harrison R.J."/>
        </authorList>
    </citation>
    <scope>NUCLEOTIDE SEQUENCE</scope>
    <source>
        <strain evidence="1">15-7</strain>
        <strain evidence="2">4032</strain>
        <strain evidence="3">4040</strain>
        <strain evidence="4">P415</strain>
        <strain evidence="5">P421</strain>
    </source>
</reference>
<sequence>MDLPNTIQNDMLKQKEEEAQNQFGRVADLWFSIRDATGA</sequence>
<evidence type="ECO:0000313" key="4">
    <source>
        <dbReference type="EMBL" id="KAG2967265.1"/>
    </source>
</evidence>
<keyword evidence="7" id="KW-1185">Reference proteome</keyword>
<dbReference type="Proteomes" id="UP000760860">
    <property type="component" value="Unassembled WGS sequence"/>
</dbReference>
<reference evidence="6 7" key="1">
    <citation type="submission" date="2018-01" db="EMBL/GenBank/DDBJ databases">
        <title>Draft genome of the strawberry crown rot pathogen Phytophthora cactorum.</title>
        <authorList>
            <person name="Armitage A.D."/>
            <person name="Lysoe E."/>
            <person name="Nellist C.F."/>
            <person name="Harrison R.J."/>
            <person name="Brurberg M.B."/>
        </authorList>
    </citation>
    <scope>NUCLEOTIDE SEQUENCE [LARGE SCALE GENOMIC DNA]</scope>
    <source>
        <strain evidence="6 7">10300</strain>
    </source>
</reference>
<gene>
    <name evidence="6" type="ORF">PC110_g19552</name>
    <name evidence="1" type="ORF">PC113_g19353</name>
    <name evidence="2" type="ORF">PC115_g18504</name>
    <name evidence="3" type="ORF">PC117_g20632</name>
    <name evidence="4" type="ORF">PC118_g18699</name>
    <name evidence="5" type="ORF">PC129_g18316</name>
</gene>
<dbReference type="EMBL" id="MJFZ01000949">
    <property type="protein sequence ID" value="RAW24018.1"/>
    <property type="molecule type" value="Genomic_DNA"/>
</dbReference>
<dbReference type="EMBL" id="RCMV01001055">
    <property type="protein sequence ID" value="KAG3210687.1"/>
    <property type="molecule type" value="Genomic_DNA"/>
</dbReference>
<protein>
    <submittedName>
        <fullName evidence="6">Uncharacterized protein</fullName>
    </submittedName>
</protein>
<dbReference type="Proteomes" id="UP000774804">
    <property type="component" value="Unassembled WGS sequence"/>
</dbReference>
<name>A0A329RLI3_9STRA</name>
<dbReference type="EMBL" id="RCML01000947">
    <property type="protein sequence ID" value="KAG2967265.1"/>
    <property type="molecule type" value="Genomic_DNA"/>
</dbReference>
<dbReference type="Proteomes" id="UP000736787">
    <property type="component" value="Unassembled WGS sequence"/>
</dbReference>
<evidence type="ECO:0000313" key="7">
    <source>
        <dbReference type="Proteomes" id="UP000251314"/>
    </source>
</evidence>
<dbReference type="Proteomes" id="UP000697107">
    <property type="component" value="Unassembled WGS sequence"/>
</dbReference>
<dbReference type="Proteomes" id="UP000251314">
    <property type="component" value="Unassembled WGS sequence"/>
</dbReference>
<evidence type="ECO:0000313" key="2">
    <source>
        <dbReference type="EMBL" id="KAG2893335.1"/>
    </source>
</evidence>
<dbReference type="AlphaFoldDB" id="A0A329RLI3"/>
<evidence type="ECO:0000313" key="6">
    <source>
        <dbReference type="EMBL" id="RAW24018.1"/>
    </source>
</evidence>
<comment type="caution">
    <text evidence="6">The sequence shown here is derived from an EMBL/GenBank/DDBJ whole genome shotgun (WGS) entry which is preliminary data.</text>
</comment>